<dbReference type="Proteomes" id="UP000018141">
    <property type="component" value="Unassembled WGS sequence"/>
</dbReference>
<dbReference type="Pfam" id="PF13416">
    <property type="entry name" value="SBP_bac_8"/>
    <property type="match status" value="1"/>
</dbReference>
<keyword evidence="2" id="KW-0472">Membrane</keyword>
<gene>
    <name evidence="4" type="ORF">BN656_00304</name>
</gene>
<dbReference type="AlphaFoldDB" id="R7AAW6"/>
<feature type="chain" id="PRO_5004427762" evidence="3">
    <location>
        <begin position="24"/>
        <end position="501"/>
    </location>
</feature>
<keyword evidence="2" id="KW-1133">Transmembrane helix</keyword>
<sequence>MNRMLRKCASVILSTAFAVTALAGTAQMCLTQAQAADDTITLRVCNWEEYIDEGSWDETIDLESGDIKGENPIVKDFEDWYYRTYGKKVKVEYSCAGTNEELYNMLTLGDEYDLICPSEYMIMKLMAEGWLEPFSDDFYDKNIKENYYARGVSPFIEEVFNENKIDGESWSRYAAGYMWGITGIVYNPELVTRDEASTWHIIDNEKFRRQITIKDNVRDTMFAALGALKSDILTSPQFVNASDYSEKLAEEMNDTSEETLQQVQDYLQQVKDNVYSFETDSGKADMITGKVVAGYQWSGDAVYTMQQAAEDGVELDFAAPEECTNMYFDGWVMLKSGIKGNADRKHAAQSFINYMSMPESAVRNMYYIGYTSVISGGDSNIVYDYLKWNYEAEDGEEDTIEYPLGYFFSGSNADTDYILTVPASQITGELSAQYPSQEVMDRSAVMQYFDSEQNSRINRMWINVRCYNIKNVPGWAWILAAAAVAVLIAMYVRKKLSNRNI</sequence>
<keyword evidence="2" id="KW-0812">Transmembrane</keyword>
<feature type="signal peptide" evidence="3">
    <location>
        <begin position="1"/>
        <end position="23"/>
    </location>
</feature>
<keyword evidence="1 3" id="KW-0732">Signal</keyword>
<dbReference type="PANTHER" id="PTHR30222">
    <property type="entry name" value="SPERMIDINE/PUTRESCINE-BINDING PERIPLASMIC PROTEIN"/>
    <property type="match status" value="1"/>
</dbReference>
<dbReference type="PANTHER" id="PTHR30222:SF17">
    <property type="entry name" value="SPERMIDINE_PUTRESCINE-BINDING PERIPLASMIC PROTEIN"/>
    <property type="match status" value="1"/>
</dbReference>
<comment type="caution">
    <text evidence="4">The sequence shown here is derived from an EMBL/GenBank/DDBJ whole genome shotgun (WGS) entry which is preliminary data.</text>
</comment>
<proteinExistence type="predicted"/>
<name>R7AAW6_9FIRM</name>
<dbReference type="SUPFAM" id="SSF53850">
    <property type="entry name" value="Periplasmic binding protein-like II"/>
    <property type="match status" value="1"/>
</dbReference>
<evidence type="ECO:0000256" key="1">
    <source>
        <dbReference type="ARBA" id="ARBA00022729"/>
    </source>
</evidence>
<dbReference type="EMBL" id="CBHH010000009">
    <property type="protein sequence ID" value="CDD55490.1"/>
    <property type="molecule type" value="Genomic_DNA"/>
</dbReference>
<evidence type="ECO:0000313" key="5">
    <source>
        <dbReference type="Proteomes" id="UP000018141"/>
    </source>
</evidence>
<evidence type="ECO:0000256" key="2">
    <source>
        <dbReference type="SAM" id="Phobius"/>
    </source>
</evidence>
<dbReference type="Gene3D" id="3.40.190.10">
    <property type="entry name" value="Periplasmic binding protein-like II"/>
    <property type="match status" value="2"/>
</dbReference>
<accession>R7AAW6</accession>
<dbReference type="InterPro" id="IPR006059">
    <property type="entry name" value="SBP"/>
</dbReference>
<feature type="transmembrane region" description="Helical" evidence="2">
    <location>
        <begin position="474"/>
        <end position="492"/>
    </location>
</feature>
<organism evidence="4 5">
    <name type="scientific">Bacteroides pectinophilus CAG:437</name>
    <dbReference type="NCBI Taxonomy" id="1263051"/>
    <lineage>
        <taxon>Bacteria</taxon>
        <taxon>Bacillati</taxon>
        <taxon>Bacillota</taxon>
        <taxon>Clostridia</taxon>
        <taxon>Eubacteriales</taxon>
    </lineage>
</organism>
<reference evidence="4" key="1">
    <citation type="submission" date="2012-11" db="EMBL/GenBank/DDBJ databases">
        <title>Dependencies among metagenomic species, viruses, plasmids and units of genetic variation.</title>
        <authorList>
            <person name="Nielsen H.B."/>
            <person name="Almeida M."/>
            <person name="Juncker A.S."/>
            <person name="Rasmussen S."/>
            <person name="Li J."/>
            <person name="Sunagawa S."/>
            <person name="Plichta D."/>
            <person name="Gautier L."/>
            <person name="Le Chatelier E."/>
            <person name="Peletier E."/>
            <person name="Bonde I."/>
            <person name="Nielsen T."/>
            <person name="Manichanh C."/>
            <person name="Arumugam M."/>
            <person name="Batto J."/>
            <person name="Santos M.B.Q.D."/>
            <person name="Blom N."/>
            <person name="Borruel N."/>
            <person name="Burgdorf K.S."/>
            <person name="Boumezbeur F."/>
            <person name="Casellas F."/>
            <person name="Dore J."/>
            <person name="Guarner F."/>
            <person name="Hansen T."/>
            <person name="Hildebrand F."/>
            <person name="Kaas R.S."/>
            <person name="Kennedy S."/>
            <person name="Kristiansen K."/>
            <person name="Kultima J.R."/>
            <person name="Leonard P."/>
            <person name="Levenez F."/>
            <person name="Lund O."/>
            <person name="Moumen B."/>
            <person name="Le Paslier D."/>
            <person name="Pons N."/>
            <person name="Pedersen O."/>
            <person name="Prifti E."/>
            <person name="Qin J."/>
            <person name="Raes J."/>
            <person name="Tap J."/>
            <person name="Tims S."/>
            <person name="Ussery D.W."/>
            <person name="Yamada T."/>
            <person name="MetaHit consortium"/>
            <person name="Renault P."/>
            <person name="Sicheritz-Ponten T."/>
            <person name="Bork P."/>
            <person name="Wang J."/>
            <person name="Brunak S."/>
            <person name="Ehrlich S.D."/>
        </authorList>
    </citation>
    <scope>NUCLEOTIDE SEQUENCE [LARGE SCALE GENOMIC DNA]</scope>
</reference>
<evidence type="ECO:0000313" key="4">
    <source>
        <dbReference type="EMBL" id="CDD55490.1"/>
    </source>
</evidence>
<protein>
    <submittedName>
        <fullName evidence="4">Spermidine/putrescine transport system substrate-binding protein</fullName>
    </submittedName>
</protein>
<evidence type="ECO:0000256" key="3">
    <source>
        <dbReference type="SAM" id="SignalP"/>
    </source>
</evidence>